<comment type="similarity">
    <text evidence="2">Belongs to the TMEM175 family.</text>
</comment>
<keyword evidence="5 13" id="KW-0812">Transmembrane</keyword>
<dbReference type="Pfam" id="PF06736">
    <property type="entry name" value="TMEM175"/>
    <property type="match status" value="1"/>
</dbReference>
<evidence type="ECO:0000313" key="15">
    <source>
        <dbReference type="Proteomes" id="UP000245252"/>
    </source>
</evidence>
<organism evidence="14 15">
    <name type="scientific">Metarhizobium album</name>
    <dbReference type="NCBI Taxonomy" id="2182425"/>
    <lineage>
        <taxon>Bacteria</taxon>
        <taxon>Pseudomonadati</taxon>
        <taxon>Pseudomonadota</taxon>
        <taxon>Alphaproteobacteria</taxon>
        <taxon>Hyphomicrobiales</taxon>
        <taxon>Rhizobiaceae</taxon>
        <taxon>Metarhizobium</taxon>
    </lineage>
</organism>
<dbReference type="GO" id="GO:0015252">
    <property type="term" value="F:proton channel activity"/>
    <property type="evidence" value="ECO:0007669"/>
    <property type="project" value="InterPro"/>
</dbReference>
<accession>A0A2U2DGA6</accession>
<keyword evidence="8 13" id="KW-1133">Transmembrane helix</keyword>
<keyword evidence="15" id="KW-1185">Reference proteome</keyword>
<evidence type="ECO:0000256" key="8">
    <source>
        <dbReference type="ARBA" id="ARBA00022989"/>
    </source>
</evidence>
<keyword evidence="3" id="KW-0813">Transport</keyword>
<feature type="transmembrane region" description="Helical" evidence="13">
    <location>
        <begin position="163"/>
        <end position="183"/>
    </location>
</feature>
<keyword evidence="6" id="KW-0631">Potassium channel</keyword>
<dbReference type="Proteomes" id="UP000245252">
    <property type="component" value="Unassembled WGS sequence"/>
</dbReference>
<reference evidence="14 15" key="1">
    <citation type="submission" date="2018-05" db="EMBL/GenBank/DDBJ databases">
        <title>The draft genome of strain NS-104.</title>
        <authorList>
            <person name="Hang P."/>
            <person name="Jiang J."/>
        </authorList>
    </citation>
    <scope>NUCLEOTIDE SEQUENCE [LARGE SCALE GENOMIC DNA]</scope>
    <source>
        <strain evidence="14 15">NS-104</strain>
    </source>
</reference>
<dbReference type="GO" id="GO:0016020">
    <property type="term" value="C:membrane"/>
    <property type="evidence" value="ECO:0007669"/>
    <property type="project" value="UniProtKB-SubCell"/>
</dbReference>
<feature type="transmembrane region" description="Helical" evidence="13">
    <location>
        <begin position="87"/>
        <end position="109"/>
    </location>
</feature>
<evidence type="ECO:0000313" key="14">
    <source>
        <dbReference type="EMBL" id="PWE52353.1"/>
    </source>
</evidence>
<protein>
    <recommendedName>
        <fullName evidence="16">DUF1211 domain-containing protein</fullName>
    </recommendedName>
</protein>
<evidence type="ECO:0000256" key="5">
    <source>
        <dbReference type="ARBA" id="ARBA00022692"/>
    </source>
</evidence>
<feature type="transmembrane region" description="Helical" evidence="13">
    <location>
        <begin position="121"/>
        <end position="142"/>
    </location>
</feature>
<keyword evidence="7" id="KW-0630">Potassium</keyword>
<evidence type="ECO:0000256" key="9">
    <source>
        <dbReference type="ARBA" id="ARBA00023065"/>
    </source>
</evidence>
<comment type="subcellular location">
    <subcellularLocation>
        <location evidence="1">Membrane</location>
        <topology evidence="1">Multi-pass membrane protein</topology>
    </subcellularLocation>
</comment>
<dbReference type="RefSeq" id="WP_109462183.1">
    <property type="nucleotide sequence ID" value="NZ_QFBC01000027.1"/>
</dbReference>
<dbReference type="AlphaFoldDB" id="A0A2U2DGA6"/>
<evidence type="ECO:0008006" key="16">
    <source>
        <dbReference type="Google" id="ProtNLM"/>
    </source>
</evidence>
<evidence type="ECO:0000256" key="3">
    <source>
        <dbReference type="ARBA" id="ARBA00022448"/>
    </source>
</evidence>
<evidence type="ECO:0000256" key="7">
    <source>
        <dbReference type="ARBA" id="ARBA00022958"/>
    </source>
</evidence>
<evidence type="ECO:0000256" key="11">
    <source>
        <dbReference type="ARBA" id="ARBA00023303"/>
    </source>
</evidence>
<evidence type="ECO:0000256" key="13">
    <source>
        <dbReference type="SAM" id="Phobius"/>
    </source>
</evidence>
<dbReference type="InterPro" id="IPR010617">
    <property type="entry name" value="TMEM175-like"/>
</dbReference>
<evidence type="ECO:0000256" key="2">
    <source>
        <dbReference type="ARBA" id="ARBA00006920"/>
    </source>
</evidence>
<evidence type="ECO:0000256" key="12">
    <source>
        <dbReference type="ARBA" id="ARBA00034430"/>
    </source>
</evidence>
<sequence>MATSSLKATERKSDRLEAFMDAVLAIAITLPVTELHAPEPTDGDLAAAYLKLAPEYAAYALSVILIGLYWTSSHLTGKLLQKTDHGYNLLSIGFLAAVSITPFPARPLIEHLGGDAESKTAVLAYLGVAAAPATWWFVRWVYATARGLPDPRLTDAYLRRTTIKFAVTAGAYWAAFVLAFWNWRAGLIVAGIVTLSYIVPPAKPSYKPGQEPENG</sequence>
<keyword evidence="4" id="KW-0633">Potassium transport</keyword>
<dbReference type="OrthoDB" id="7626281at2"/>
<gene>
    <name evidence="14" type="ORF">DEM27_31395</name>
</gene>
<comment type="caution">
    <text evidence="14">The sequence shown here is derived from an EMBL/GenBank/DDBJ whole genome shotgun (WGS) entry which is preliminary data.</text>
</comment>
<dbReference type="GO" id="GO:0005267">
    <property type="term" value="F:potassium channel activity"/>
    <property type="evidence" value="ECO:0007669"/>
    <property type="project" value="UniProtKB-KW"/>
</dbReference>
<proteinExistence type="inferred from homology"/>
<dbReference type="EMBL" id="QFBC01000027">
    <property type="protein sequence ID" value="PWE52353.1"/>
    <property type="molecule type" value="Genomic_DNA"/>
</dbReference>
<evidence type="ECO:0000256" key="4">
    <source>
        <dbReference type="ARBA" id="ARBA00022538"/>
    </source>
</evidence>
<keyword evidence="10 13" id="KW-0472">Membrane</keyword>
<evidence type="ECO:0000256" key="10">
    <source>
        <dbReference type="ARBA" id="ARBA00023136"/>
    </source>
</evidence>
<comment type="catalytic activity">
    <reaction evidence="12">
        <text>K(+)(in) = K(+)(out)</text>
        <dbReference type="Rhea" id="RHEA:29463"/>
        <dbReference type="ChEBI" id="CHEBI:29103"/>
    </reaction>
</comment>
<feature type="transmembrane region" description="Helical" evidence="13">
    <location>
        <begin position="56"/>
        <end position="75"/>
    </location>
</feature>
<keyword evidence="11" id="KW-0407">Ion channel</keyword>
<evidence type="ECO:0000256" key="1">
    <source>
        <dbReference type="ARBA" id="ARBA00004141"/>
    </source>
</evidence>
<name>A0A2U2DGA6_9HYPH</name>
<keyword evidence="9" id="KW-0406">Ion transport</keyword>
<evidence type="ECO:0000256" key="6">
    <source>
        <dbReference type="ARBA" id="ARBA00022826"/>
    </source>
</evidence>